<accession>A0A8S4PHY0</accession>
<dbReference type="Proteomes" id="UP000749559">
    <property type="component" value="Unassembled WGS sequence"/>
</dbReference>
<evidence type="ECO:0000313" key="2">
    <source>
        <dbReference type="EMBL" id="CAH1791191.1"/>
    </source>
</evidence>
<dbReference type="InterPro" id="IPR000873">
    <property type="entry name" value="AMP-dep_synth/lig_dom"/>
</dbReference>
<proteinExistence type="predicted"/>
<reference evidence="2" key="1">
    <citation type="submission" date="2022-03" db="EMBL/GenBank/DDBJ databases">
        <authorList>
            <person name="Martin C."/>
        </authorList>
    </citation>
    <scope>NUCLEOTIDE SEQUENCE</scope>
</reference>
<organism evidence="2 3">
    <name type="scientific">Owenia fusiformis</name>
    <name type="common">Polychaete worm</name>
    <dbReference type="NCBI Taxonomy" id="6347"/>
    <lineage>
        <taxon>Eukaryota</taxon>
        <taxon>Metazoa</taxon>
        <taxon>Spiralia</taxon>
        <taxon>Lophotrochozoa</taxon>
        <taxon>Annelida</taxon>
        <taxon>Polychaeta</taxon>
        <taxon>Sedentaria</taxon>
        <taxon>Canalipalpata</taxon>
        <taxon>Sabellida</taxon>
        <taxon>Oweniida</taxon>
        <taxon>Oweniidae</taxon>
        <taxon>Owenia</taxon>
    </lineage>
</organism>
<feature type="domain" description="AMP-dependent synthetase/ligase" evidence="1">
    <location>
        <begin position="29"/>
        <end position="393"/>
    </location>
</feature>
<feature type="non-terminal residue" evidence="2">
    <location>
        <position position="1"/>
    </location>
</feature>
<dbReference type="SUPFAM" id="SSF56801">
    <property type="entry name" value="Acetyl-CoA synthetase-like"/>
    <property type="match status" value="1"/>
</dbReference>
<dbReference type="AlphaFoldDB" id="A0A8S4PHY0"/>
<dbReference type="PANTHER" id="PTHR24096">
    <property type="entry name" value="LONG-CHAIN-FATTY-ACID--COA LIGASE"/>
    <property type="match status" value="1"/>
</dbReference>
<keyword evidence="3" id="KW-1185">Reference proteome</keyword>
<evidence type="ECO:0000259" key="1">
    <source>
        <dbReference type="Pfam" id="PF00501"/>
    </source>
</evidence>
<dbReference type="PANTHER" id="PTHR24096:SF422">
    <property type="entry name" value="BCDNA.GH02901"/>
    <property type="match status" value="1"/>
</dbReference>
<dbReference type="InterPro" id="IPR020845">
    <property type="entry name" value="AMP-binding_CS"/>
</dbReference>
<dbReference type="PROSITE" id="PS00455">
    <property type="entry name" value="AMP_BINDING"/>
    <property type="match status" value="1"/>
</dbReference>
<dbReference type="EMBL" id="CAIIXF020000008">
    <property type="protein sequence ID" value="CAH1791191.1"/>
    <property type="molecule type" value="Genomic_DNA"/>
</dbReference>
<gene>
    <name evidence="2" type="ORF">OFUS_LOCUS16305</name>
</gene>
<comment type="caution">
    <text evidence="2">The sequence shown here is derived from an EMBL/GenBank/DDBJ whole genome shotgun (WGS) entry which is preliminary data.</text>
</comment>
<evidence type="ECO:0000313" key="3">
    <source>
        <dbReference type="Proteomes" id="UP000749559"/>
    </source>
</evidence>
<dbReference type="Gene3D" id="2.30.38.10">
    <property type="entry name" value="Luciferase, Domain 3"/>
    <property type="match status" value="1"/>
</dbReference>
<dbReference type="GO" id="GO:0016405">
    <property type="term" value="F:CoA-ligase activity"/>
    <property type="evidence" value="ECO:0007669"/>
    <property type="project" value="TreeGrafter"/>
</dbReference>
<name>A0A8S4PHY0_OWEFU</name>
<sequence>MADMNNIVRCPYTDVKIPENQSFYDRVFQRVREFPRKIAIVDGISGRSYTYTELINAVECVGSAFIKLGFTKGDILCLYGPNSIEWAITFFAVLAIGGIATSANPLYTTYEIQHQLKDANATYIATPIELVSKVKQAAKKYTKLKKIIVFGNGDMSDCICFNALLSDKGDAFKLPTINAKEDIAVLPYSSGTTGLPKGVMLTHFNLVANIQQLRGTPYFLPTLIGDCHIAVLPFFHIYGQVIILAGGLCEGATIVTMPRFNAEQYLSVIQKYKATRLYVAPPVMLFFAKDPMIEKYDLTSVRDIFSGSAPLSKELQMAVESRLKCTIIQGYGMTELSPGCHFSPIKGWKYGSVGICLPNTESKVIDIDTGIALGPHIDGEVCVRGPQVMKGYL</sequence>
<dbReference type="OrthoDB" id="10253869at2759"/>
<protein>
    <recommendedName>
        <fullName evidence="1">AMP-dependent synthetase/ligase domain-containing protein</fullName>
    </recommendedName>
</protein>
<dbReference type="Pfam" id="PF00501">
    <property type="entry name" value="AMP-binding"/>
    <property type="match status" value="1"/>
</dbReference>
<dbReference type="Gene3D" id="3.40.50.980">
    <property type="match status" value="2"/>
</dbReference>